<evidence type="ECO:0000256" key="1">
    <source>
        <dbReference type="SAM" id="MobiDB-lite"/>
    </source>
</evidence>
<evidence type="ECO:0000313" key="3">
    <source>
        <dbReference type="Proteomes" id="UP001221898"/>
    </source>
</evidence>
<dbReference type="EMBL" id="JAINUG010000066">
    <property type="protein sequence ID" value="KAJ8402088.1"/>
    <property type="molecule type" value="Genomic_DNA"/>
</dbReference>
<comment type="caution">
    <text evidence="2">The sequence shown here is derived from an EMBL/GenBank/DDBJ whole genome shotgun (WGS) entry which is preliminary data.</text>
</comment>
<dbReference type="Proteomes" id="UP001221898">
    <property type="component" value="Unassembled WGS sequence"/>
</dbReference>
<proteinExistence type="predicted"/>
<feature type="region of interest" description="Disordered" evidence="1">
    <location>
        <begin position="1"/>
        <end position="22"/>
    </location>
</feature>
<dbReference type="AlphaFoldDB" id="A0AAD7WME1"/>
<keyword evidence="3" id="KW-1185">Reference proteome</keyword>
<accession>A0AAD7WME1</accession>
<gene>
    <name evidence="2" type="ORF">AAFF_G00373230</name>
</gene>
<name>A0AAD7WME1_9TELE</name>
<protein>
    <submittedName>
        <fullName evidence="2">Uncharacterized protein</fullName>
    </submittedName>
</protein>
<reference evidence="2" key="1">
    <citation type="journal article" date="2023" name="Science">
        <title>Genome structures resolve the early diversification of teleost fishes.</title>
        <authorList>
            <person name="Parey E."/>
            <person name="Louis A."/>
            <person name="Montfort J."/>
            <person name="Bouchez O."/>
            <person name="Roques C."/>
            <person name="Iampietro C."/>
            <person name="Lluch J."/>
            <person name="Castinel A."/>
            <person name="Donnadieu C."/>
            <person name="Desvignes T."/>
            <person name="Floi Bucao C."/>
            <person name="Jouanno E."/>
            <person name="Wen M."/>
            <person name="Mejri S."/>
            <person name="Dirks R."/>
            <person name="Jansen H."/>
            <person name="Henkel C."/>
            <person name="Chen W.J."/>
            <person name="Zahm M."/>
            <person name="Cabau C."/>
            <person name="Klopp C."/>
            <person name="Thompson A.W."/>
            <person name="Robinson-Rechavi M."/>
            <person name="Braasch I."/>
            <person name="Lecointre G."/>
            <person name="Bobe J."/>
            <person name="Postlethwait J.H."/>
            <person name="Berthelot C."/>
            <person name="Roest Crollius H."/>
            <person name="Guiguen Y."/>
        </authorList>
    </citation>
    <scope>NUCLEOTIDE SEQUENCE</scope>
    <source>
        <strain evidence="2">NC1722</strain>
    </source>
</reference>
<sequence length="139" mass="15371">MHHRMENRKTYGSPDIDHTPTTTAPITRGPFLPFSSMHFFHFLKPCPNLHNLDIVAIHDAVFCERTSTHMPRISPTLRGGQPVMSPSRLASKAGAMETFLTVGEVFCSCQMSVWICERESGCSGVHTSELLIDLAAASK</sequence>
<evidence type="ECO:0000313" key="2">
    <source>
        <dbReference type="EMBL" id="KAJ8402088.1"/>
    </source>
</evidence>
<organism evidence="2 3">
    <name type="scientific">Aldrovandia affinis</name>
    <dbReference type="NCBI Taxonomy" id="143900"/>
    <lineage>
        <taxon>Eukaryota</taxon>
        <taxon>Metazoa</taxon>
        <taxon>Chordata</taxon>
        <taxon>Craniata</taxon>
        <taxon>Vertebrata</taxon>
        <taxon>Euteleostomi</taxon>
        <taxon>Actinopterygii</taxon>
        <taxon>Neopterygii</taxon>
        <taxon>Teleostei</taxon>
        <taxon>Notacanthiformes</taxon>
        <taxon>Halosauridae</taxon>
        <taxon>Aldrovandia</taxon>
    </lineage>
</organism>